<dbReference type="EMBL" id="BAABIV010000025">
    <property type="protein sequence ID" value="GAA5001090.1"/>
    <property type="molecule type" value="Genomic_DNA"/>
</dbReference>
<feature type="transmembrane region" description="Helical" evidence="1">
    <location>
        <begin position="44"/>
        <end position="61"/>
    </location>
</feature>
<evidence type="ECO:0008006" key="4">
    <source>
        <dbReference type="Google" id="ProtNLM"/>
    </source>
</evidence>
<dbReference type="RefSeq" id="WP_226029257.1">
    <property type="nucleotide sequence ID" value="NZ_BAABIV010000025.1"/>
</dbReference>
<comment type="caution">
    <text evidence="2">The sequence shown here is derived from an EMBL/GenBank/DDBJ whole genome shotgun (WGS) entry which is preliminary data.</text>
</comment>
<evidence type="ECO:0000256" key="1">
    <source>
        <dbReference type="SAM" id="Phobius"/>
    </source>
</evidence>
<reference evidence="3" key="1">
    <citation type="journal article" date="2019" name="Int. J. Syst. Evol. Microbiol.">
        <title>The Global Catalogue of Microorganisms (GCM) 10K type strain sequencing project: providing services to taxonomists for standard genome sequencing and annotation.</title>
        <authorList>
            <consortium name="The Broad Institute Genomics Platform"/>
            <consortium name="The Broad Institute Genome Sequencing Center for Infectious Disease"/>
            <person name="Wu L."/>
            <person name="Ma J."/>
        </authorList>
    </citation>
    <scope>NUCLEOTIDE SEQUENCE [LARGE SCALE GENOMIC DNA]</scope>
    <source>
        <strain evidence="3">JCM 17657</strain>
    </source>
</reference>
<protein>
    <recommendedName>
        <fullName evidence="4">Integral membrane protein</fullName>
    </recommendedName>
</protein>
<keyword evidence="3" id="KW-1185">Reference proteome</keyword>
<evidence type="ECO:0000313" key="2">
    <source>
        <dbReference type="EMBL" id="GAA5001090.1"/>
    </source>
</evidence>
<dbReference type="Proteomes" id="UP001500610">
    <property type="component" value="Unassembled WGS sequence"/>
</dbReference>
<accession>A0ABP9IKX4</accession>
<proteinExistence type="predicted"/>
<gene>
    <name evidence="2" type="ORF">GCM10023257_51660</name>
</gene>
<keyword evidence="1" id="KW-0472">Membrane</keyword>
<keyword evidence="1" id="KW-0812">Transmembrane</keyword>
<organism evidence="2 3">
    <name type="scientific">Streptomyces hyderabadensis</name>
    <dbReference type="NCBI Taxonomy" id="598549"/>
    <lineage>
        <taxon>Bacteria</taxon>
        <taxon>Bacillati</taxon>
        <taxon>Actinomycetota</taxon>
        <taxon>Actinomycetes</taxon>
        <taxon>Kitasatosporales</taxon>
        <taxon>Streptomycetaceae</taxon>
        <taxon>Streptomyces</taxon>
    </lineage>
</organism>
<name>A0ABP9IKX4_9ACTN</name>
<sequence length="160" mass="15899">MFLILLLVVVVAVVTAVGLTGHGASVLAARRERGPGPGPVLRALAAFAGAAAVVVYAWGLLHVTGAVMESNGGASSAPAPPCRGHGNEERARHVVDQSVSFLPLGFVCETADGGEYTSGDVPGYVNPVTAALALAAVASAVGAGYAAESRARAAARGGRR</sequence>
<keyword evidence="1" id="KW-1133">Transmembrane helix</keyword>
<evidence type="ECO:0000313" key="3">
    <source>
        <dbReference type="Proteomes" id="UP001500610"/>
    </source>
</evidence>